<dbReference type="SUPFAM" id="SSF50494">
    <property type="entry name" value="Trypsin-like serine proteases"/>
    <property type="match status" value="1"/>
</dbReference>
<reference evidence="1 2" key="1">
    <citation type="submission" date="2015-09" db="EMBL/GenBank/DDBJ databases">
        <title>Draft genome of the parasitic nematode Teladorsagia circumcincta isolate WARC Sus (inbred).</title>
        <authorList>
            <person name="Mitreva M."/>
        </authorList>
    </citation>
    <scope>NUCLEOTIDE SEQUENCE [LARGE SCALE GENOMIC DNA]</scope>
    <source>
        <strain evidence="1 2">S</strain>
    </source>
</reference>
<gene>
    <name evidence="1" type="ORF">TELCIR_03059</name>
</gene>
<name>A0A2G9UYW4_TELCI</name>
<dbReference type="Proteomes" id="UP000230423">
    <property type="component" value="Unassembled WGS sequence"/>
</dbReference>
<dbReference type="InterPro" id="IPR009003">
    <property type="entry name" value="Peptidase_S1_PA"/>
</dbReference>
<evidence type="ECO:0008006" key="3">
    <source>
        <dbReference type="Google" id="ProtNLM"/>
    </source>
</evidence>
<organism evidence="1 2">
    <name type="scientific">Teladorsagia circumcincta</name>
    <name type="common">Brown stomach worm</name>
    <name type="synonym">Ostertagia circumcincta</name>
    <dbReference type="NCBI Taxonomy" id="45464"/>
    <lineage>
        <taxon>Eukaryota</taxon>
        <taxon>Metazoa</taxon>
        <taxon>Ecdysozoa</taxon>
        <taxon>Nematoda</taxon>
        <taxon>Chromadorea</taxon>
        <taxon>Rhabditida</taxon>
        <taxon>Rhabditina</taxon>
        <taxon>Rhabditomorpha</taxon>
        <taxon>Strongyloidea</taxon>
        <taxon>Trichostrongylidae</taxon>
        <taxon>Teladorsagia</taxon>
    </lineage>
</organism>
<evidence type="ECO:0000313" key="2">
    <source>
        <dbReference type="Proteomes" id="UP000230423"/>
    </source>
</evidence>
<proteinExistence type="predicted"/>
<keyword evidence="2" id="KW-1185">Reference proteome</keyword>
<dbReference type="AlphaFoldDB" id="A0A2G9UYW4"/>
<accession>A0A2G9UYW4</accession>
<protein>
    <recommendedName>
        <fullName evidence="3">Peptidase S1 domain-containing protein</fullName>
    </recommendedName>
</protein>
<feature type="non-terminal residue" evidence="1">
    <location>
        <position position="1"/>
    </location>
</feature>
<sequence>CKSQPVVRVTYKKIAKYVVFPDGTYSDTPQSIYLRVRRENSDDLFGFPINKASKACKGDSGSPVYCYIRGIKFLMRCEDYDFVVISDIRANMDEIQRILKVRGLPDGLANGQKLCHNVL</sequence>
<dbReference type="EMBL" id="KZ345202">
    <property type="protein sequence ID" value="PIO74922.1"/>
    <property type="molecule type" value="Genomic_DNA"/>
</dbReference>
<evidence type="ECO:0000313" key="1">
    <source>
        <dbReference type="EMBL" id="PIO74922.1"/>
    </source>
</evidence>
<dbReference type="OrthoDB" id="5790020at2759"/>